<comment type="caution">
    <text evidence="1">The sequence shown here is derived from an EMBL/GenBank/DDBJ whole genome shotgun (WGS) entry which is preliminary data.</text>
</comment>
<organism evidence="1 2">
    <name type="scientific">Candidatus Accumulibacter phosphatis</name>
    <dbReference type="NCBI Taxonomy" id="327160"/>
    <lineage>
        <taxon>Bacteria</taxon>
        <taxon>Pseudomonadati</taxon>
        <taxon>Pseudomonadota</taxon>
        <taxon>Betaproteobacteria</taxon>
        <taxon>Candidatus Accumulibacter</taxon>
    </lineage>
</organism>
<gene>
    <name evidence="1" type="ORF">CRU78_21110</name>
</gene>
<evidence type="ECO:0000313" key="1">
    <source>
        <dbReference type="EMBL" id="MQM32850.1"/>
    </source>
</evidence>
<evidence type="ECO:0000313" key="2">
    <source>
        <dbReference type="Proteomes" id="UP000342300"/>
    </source>
</evidence>
<reference evidence="1 2" key="1">
    <citation type="submission" date="2017-09" db="EMBL/GenBank/DDBJ databases">
        <title>Metagenomic Analysis Reveals Denitrifying Candidatus Accumulibacter and Flanking Population as a Source of N2O.</title>
        <authorList>
            <person name="Gao H."/>
            <person name="Mao Y."/>
            <person name="Zhao X."/>
            <person name="Liu W.-T."/>
            <person name="Zhang T."/>
            <person name="Wells G."/>
        </authorList>
    </citation>
    <scope>NUCLEOTIDE SEQUENCE [LARGE SCALE GENOMIC DNA]</scope>
    <source>
        <strain evidence="1">CANDO_2_IC</strain>
    </source>
</reference>
<protein>
    <submittedName>
        <fullName evidence="1">Uncharacterized protein</fullName>
    </submittedName>
</protein>
<proteinExistence type="predicted"/>
<dbReference type="AlphaFoldDB" id="A0A6A7S0E5"/>
<dbReference type="EMBL" id="PDHS01000654">
    <property type="protein sequence ID" value="MQM32850.1"/>
    <property type="molecule type" value="Genomic_DNA"/>
</dbReference>
<accession>A0A6A7S0E5</accession>
<dbReference type="Proteomes" id="UP000342300">
    <property type="component" value="Unassembled WGS sequence"/>
</dbReference>
<feature type="non-terminal residue" evidence="1">
    <location>
        <position position="1"/>
    </location>
</feature>
<sequence>ALGMPEEIVNATIDHDQLRPAPDPIRTLADVVYVGSILAGTDFEWLAQDVNPNADEAEALRKRFADLLPEIDRDAQQMQTIFG</sequence>
<name>A0A6A7S0E5_9PROT</name>